<gene>
    <name evidence="6" type="ORF">FA046_04090</name>
</gene>
<reference evidence="6 7" key="1">
    <citation type="submission" date="2019-04" db="EMBL/GenBank/DDBJ databases">
        <title>Pedobacter sp. AR-3-17 sp. nov., isolated from Arctic soil.</title>
        <authorList>
            <person name="Dahal R.H."/>
            <person name="Kim D.-U."/>
        </authorList>
    </citation>
    <scope>NUCLEOTIDE SEQUENCE [LARGE SCALE GENOMIC DNA]</scope>
    <source>
        <strain evidence="6 7">AR-3-17</strain>
    </source>
</reference>
<feature type="transmembrane region" description="Helical" evidence="5">
    <location>
        <begin position="131"/>
        <end position="152"/>
    </location>
</feature>
<proteinExistence type="predicted"/>
<feature type="transmembrane region" description="Helical" evidence="5">
    <location>
        <begin position="12"/>
        <end position="29"/>
    </location>
</feature>
<feature type="transmembrane region" description="Helical" evidence="5">
    <location>
        <begin position="231"/>
        <end position="250"/>
    </location>
</feature>
<feature type="transmembrane region" description="Helical" evidence="5">
    <location>
        <begin position="205"/>
        <end position="225"/>
    </location>
</feature>
<dbReference type="AlphaFoldDB" id="A0A4U1C851"/>
<evidence type="ECO:0000256" key="2">
    <source>
        <dbReference type="ARBA" id="ARBA00022692"/>
    </source>
</evidence>
<feature type="transmembrane region" description="Helical" evidence="5">
    <location>
        <begin position="41"/>
        <end position="62"/>
    </location>
</feature>
<evidence type="ECO:0000256" key="4">
    <source>
        <dbReference type="ARBA" id="ARBA00023136"/>
    </source>
</evidence>
<accession>A0A4U1C851</accession>
<sequence>MAALLSKSVLLHLRFPFSLMLLPVYLFALSTAQNINNSHALLVFIILHLFIYPASNGYNSYFDKDEGSIALIKTPPKVNRSLYITAIILEWFGVLLALLVSWPFALCVLVYNFLSKAYSHPSTRLKKYPIISFLVVFIFQGGFIYLSCYYAFQQFFVGFSADAWLAALICSCLIGASYPLTQVYQHAEDRKRGDQTLSILLGIKGSFIFSGLVFFLGISLMLIYWKNQQSLFNFWVFLLFCTPVLVYFTWWFGKVLKNPAEANFKNTMQMTLISSGVMLSYFLWLWLKN</sequence>
<organism evidence="6 7">
    <name type="scientific">Pedobacter cryophilus</name>
    <dbReference type="NCBI Taxonomy" id="2571271"/>
    <lineage>
        <taxon>Bacteria</taxon>
        <taxon>Pseudomonadati</taxon>
        <taxon>Bacteroidota</taxon>
        <taxon>Sphingobacteriia</taxon>
        <taxon>Sphingobacteriales</taxon>
        <taxon>Sphingobacteriaceae</taxon>
        <taxon>Pedobacter</taxon>
    </lineage>
</organism>
<dbReference type="EMBL" id="SWBP01000001">
    <property type="protein sequence ID" value="TKC00864.1"/>
    <property type="molecule type" value="Genomic_DNA"/>
</dbReference>
<comment type="subcellular location">
    <subcellularLocation>
        <location evidence="1">Membrane</location>
        <topology evidence="1">Multi-pass membrane protein</topology>
    </subcellularLocation>
</comment>
<dbReference type="Pfam" id="PF01040">
    <property type="entry name" value="UbiA"/>
    <property type="match status" value="1"/>
</dbReference>
<evidence type="ECO:0000313" key="7">
    <source>
        <dbReference type="Proteomes" id="UP000308181"/>
    </source>
</evidence>
<comment type="caution">
    <text evidence="6">The sequence shown here is derived from an EMBL/GenBank/DDBJ whole genome shotgun (WGS) entry which is preliminary data.</text>
</comment>
<evidence type="ECO:0000256" key="5">
    <source>
        <dbReference type="SAM" id="Phobius"/>
    </source>
</evidence>
<dbReference type="OrthoDB" id="665023at2"/>
<dbReference type="GO" id="GO:0016020">
    <property type="term" value="C:membrane"/>
    <property type="evidence" value="ECO:0007669"/>
    <property type="project" value="UniProtKB-SubCell"/>
</dbReference>
<feature type="transmembrane region" description="Helical" evidence="5">
    <location>
        <begin position="82"/>
        <end position="111"/>
    </location>
</feature>
<dbReference type="InterPro" id="IPR000537">
    <property type="entry name" value="UbiA_prenyltransferase"/>
</dbReference>
<evidence type="ECO:0000313" key="6">
    <source>
        <dbReference type="EMBL" id="TKC00864.1"/>
    </source>
</evidence>
<evidence type="ECO:0000256" key="3">
    <source>
        <dbReference type="ARBA" id="ARBA00022989"/>
    </source>
</evidence>
<dbReference type="GO" id="GO:0016765">
    <property type="term" value="F:transferase activity, transferring alkyl or aryl (other than methyl) groups"/>
    <property type="evidence" value="ECO:0007669"/>
    <property type="project" value="InterPro"/>
</dbReference>
<feature type="transmembrane region" description="Helical" evidence="5">
    <location>
        <begin position="270"/>
        <end position="287"/>
    </location>
</feature>
<dbReference type="RefSeq" id="WP_136825069.1">
    <property type="nucleotide sequence ID" value="NZ_SWBP01000001.1"/>
</dbReference>
<keyword evidence="7" id="KW-1185">Reference proteome</keyword>
<keyword evidence="6" id="KW-0830">Ubiquinone</keyword>
<keyword evidence="2 5" id="KW-0812">Transmembrane</keyword>
<keyword evidence="3 5" id="KW-1133">Transmembrane helix</keyword>
<evidence type="ECO:0000256" key="1">
    <source>
        <dbReference type="ARBA" id="ARBA00004141"/>
    </source>
</evidence>
<keyword evidence="4 5" id="KW-0472">Membrane</keyword>
<protein>
    <submittedName>
        <fullName evidence="6">Ubiquinone biosynthesis protein UbiA</fullName>
    </submittedName>
</protein>
<name>A0A4U1C851_9SPHI</name>
<dbReference type="Proteomes" id="UP000308181">
    <property type="component" value="Unassembled WGS sequence"/>
</dbReference>
<feature type="transmembrane region" description="Helical" evidence="5">
    <location>
        <begin position="164"/>
        <end position="184"/>
    </location>
</feature>